<protein>
    <submittedName>
        <fullName evidence="1">Uncharacterized protein</fullName>
    </submittedName>
</protein>
<sequence length="98" mass="10810">MQDVDALARVHPYVVPPSARQGGEWVLCGLLGSVLGFCCVNPDGGDYGQWTALVHQALDKWRGPFSQRGLLLSLQNHRDYWIQIDVQNVAQGYPTGCV</sequence>
<accession>A0AAW1SCK5</accession>
<dbReference type="Proteomes" id="UP001445335">
    <property type="component" value="Unassembled WGS sequence"/>
</dbReference>
<evidence type="ECO:0000313" key="1">
    <source>
        <dbReference type="EMBL" id="KAK9843392.1"/>
    </source>
</evidence>
<dbReference type="EMBL" id="JALJOU010000006">
    <property type="protein sequence ID" value="KAK9843392.1"/>
    <property type="molecule type" value="Genomic_DNA"/>
</dbReference>
<name>A0AAW1SCK5_9CHLO</name>
<proteinExistence type="predicted"/>
<dbReference type="AlphaFoldDB" id="A0AAW1SCK5"/>
<organism evidence="1 2">
    <name type="scientific">Elliptochloris bilobata</name>
    <dbReference type="NCBI Taxonomy" id="381761"/>
    <lineage>
        <taxon>Eukaryota</taxon>
        <taxon>Viridiplantae</taxon>
        <taxon>Chlorophyta</taxon>
        <taxon>core chlorophytes</taxon>
        <taxon>Trebouxiophyceae</taxon>
        <taxon>Trebouxiophyceae incertae sedis</taxon>
        <taxon>Elliptochloris clade</taxon>
        <taxon>Elliptochloris</taxon>
    </lineage>
</organism>
<gene>
    <name evidence="1" type="ORF">WJX81_000067</name>
</gene>
<keyword evidence="2" id="KW-1185">Reference proteome</keyword>
<reference evidence="1 2" key="1">
    <citation type="journal article" date="2024" name="Nat. Commun.">
        <title>Phylogenomics reveals the evolutionary origins of lichenization in chlorophyte algae.</title>
        <authorList>
            <person name="Puginier C."/>
            <person name="Libourel C."/>
            <person name="Otte J."/>
            <person name="Skaloud P."/>
            <person name="Haon M."/>
            <person name="Grisel S."/>
            <person name="Petersen M."/>
            <person name="Berrin J.G."/>
            <person name="Delaux P.M."/>
            <person name="Dal Grande F."/>
            <person name="Keller J."/>
        </authorList>
    </citation>
    <scope>NUCLEOTIDE SEQUENCE [LARGE SCALE GENOMIC DNA]</scope>
    <source>
        <strain evidence="1 2">SAG 245.80</strain>
    </source>
</reference>
<comment type="caution">
    <text evidence="1">The sequence shown here is derived from an EMBL/GenBank/DDBJ whole genome shotgun (WGS) entry which is preliminary data.</text>
</comment>
<evidence type="ECO:0000313" key="2">
    <source>
        <dbReference type="Proteomes" id="UP001445335"/>
    </source>
</evidence>